<dbReference type="FunFam" id="1.10.510.10:FF:000193">
    <property type="entry name" value="Serine/threonine-protein kinase CTR1"/>
    <property type="match status" value="1"/>
</dbReference>
<organism evidence="13 14">
    <name type="scientific">Ceratopteris richardii</name>
    <name type="common">Triangle waterfern</name>
    <dbReference type="NCBI Taxonomy" id="49495"/>
    <lineage>
        <taxon>Eukaryota</taxon>
        <taxon>Viridiplantae</taxon>
        <taxon>Streptophyta</taxon>
        <taxon>Embryophyta</taxon>
        <taxon>Tracheophyta</taxon>
        <taxon>Polypodiopsida</taxon>
        <taxon>Polypodiidae</taxon>
        <taxon>Polypodiales</taxon>
        <taxon>Pteridineae</taxon>
        <taxon>Pteridaceae</taxon>
        <taxon>Parkerioideae</taxon>
        <taxon>Ceratopteris</taxon>
    </lineage>
</organism>
<dbReference type="GO" id="GO:0006950">
    <property type="term" value="P:response to stress"/>
    <property type="evidence" value="ECO:0007669"/>
    <property type="project" value="UniProtKB-ARBA"/>
</dbReference>
<feature type="region of interest" description="Disordered" evidence="11">
    <location>
        <begin position="433"/>
        <end position="457"/>
    </location>
</feature>
<dbReference type="SUPFAM" id="SSF56112">
    <property type="entry name" value="Protein kinase-like (PK-like)"/>
    <property type="match status" value="1"/>
</dbReference>
<dbReference type="EMBL" id="CM035409">
    <property type="protein sequence ID" value="KAH7439599.1"/>
    <property type="molecule type" value="Genomic_DNA"/>
</dbReference>
<feature type="compositionally biased region" description="Low complexity" evidence="11">
    <location>
        <begin position="578"/>
        <end position="589"/>
    </location>
</feature>
<dbReference type="PROSITE" id="PS50011">
    <property type="entry name" value="PROTEIN_KINASE_DOM"/>
    <property type="match status" value="1"/>
</dbReference>
<comment type="caution">
    <text evidence="13">The sequence shown here is derived from an EMBL/GenBank/DDBJ whole genome shotgun (WGS) entry which is preliminary data.</text>
</comment>
<keyword evidence="3" id="KW-0723">Serine/threonine-protein kinase</keyword>
<dbReference type="AlphaFoldDB" id="A0A8T2V5R2"/>
<keyword evidence="14" id="KW-1185">Reference proteome</keyword>
<keyword evidence="7 10" id="KW-0067">ATP-binding</keyword>
<dbReference type="PANTHER" id="PTHR44329">
    <property type="entry name" value="SERINE/THREONINE-PROTEIN KINASE TNNI3K-RELATED"/>
    <property type="match status" value="1"/>
</dbReference>
<evidence type="ECO:0000256" key="6">
    <source>
        <dbReference type="ARBA" id="ARBA00022777"/>
    </source>
</evidence>
<evidence type="ECO:0000313" key="13">
    <source>
        <dbReference type="EMBL" id="KAH7439599.1"/>
    </source>
</evidence>
<dbReference type="Gene3D" id="1.10.510.10">
    <property type="entry name" value="Transferase(Phosphotransferase) domain 1"/>
    <property type="match status" value="1"/>
</dbReference>
<reference evidence="13" key="1">
    <citation type="submission" date="2021-08" db="EMBL/GenBank/DDBJ databases">
        <title>WGS assembly of Ceratopteris richardii.</title>
        <authorList>
            <person name="Marchant D.B."/>
            <person name="Chen G."/>
            <person name="Jenkins J."/>
            <person name="Shu S."/>
            <person name="Leebens-Mack J."/>
            <person name="Grimwood J."/>
            <person name="Schmutz J."/>
            <person name="Soltis P."/>
            <person name="Soltis D."/>
            <person name="Chen Z.-H."/>
        </authorList>
    </citation>
    <scope>NUCLEOTIDE SEQUENCE</scope>
    <source>
        <strain evidence="13">Whitten #5841</strain>
        <tissue evidence="13">Leaf</tissue>
    </source>
</reference>
<protein>
    <recommendedName>
        <fullName evidence="2">non-specific serine/threonine protein kinase</fullName>
        <ecNumber evidence="2">2.7.11.1</ecNumber>
    </recommendedName>
</protein>
<dbReference type="PANTHER" id="PTHR44329:SF146">
    <property type="entry name" value="SERINE_THREONINE-PROTEIN KINASE SIS8-RELATED"/>
    <property type="match status" value="1"/>
</dbReference>
<dbReference type="InterPro" id="IPR001245">
    <property type="entry name" value="Ser-Thr/Tyr_kinase_cat_dom"/>
</dbReference>
<comment type="catalytic activity">
    <reaction evidence="9">
        <text>L-seryl-[protein] + ATP = O-phospho-L-seryl-[protein] + ADP + H(+)</text>
        <dbReference type="Rhea" id="RHEA:17989"/>
        <dbReference type="Rhea" id="RHEA-COMP:9863"/>
        <dbReference type="Rhea" id="RHEA-COMP:11604"/>
        <dbReference type="ChEBI" id="CHEBI:15378"/>
        <dbReference type="ChEBI" id="CHEBI:29999"/>
        <dbReference type="ChEBI" id="CHEBI:30616"/>
        <dbReference type="ChEBI" id="CHEBI:83421"/>
        <dbReference type="ChEBI" id="CHEBI:456216"/>
        <dbReference type="EC" id="2.7.11.1"/>
    </reaction>
</comment>
<dbReference type="EC" id="2.7.11.1" evidence="2"/>
<dbReference type="OrthoDB" id="7537227at2759"/>
<evidence type="ECO:0000256" key="7">
    <source>
        <dbReference type="ARBA" id="ARBA00022840"/>
    </source>
</evidence>
<feature type="compositionally biased region" description="Low complexity" evidence="11">
    <location>
        <begin position="441"/>
        <end position="457"/>
    </location>
</feature>
<sequence length="877" mass="95033">MPALLDLQDTQVSDTMMWEVVSVNRTMDSDLIKLEQKVVTEALECKSAGLTKCSLAHKIACIVADQMGGSVIDEGLLHGRWHKSSAALRISLGNVVLPLGRLEVGLGRHRALLFKVLADAVSVPCGLLKGKHYTGNNEGAVSIIKVDGRDYIVDLMRDPGTLLPWDTTFASVSYPDPSPDKKELIPEVRSACGDGAQRNIGNQGHHDLILPSKTADSSGGAASYSDQDPVNLGLYSNANESCKLSDMKKSQTHPGEASKPVVTEAYALPIRPNSVRTVSHLRSPSWTEGVSSPTFRDMKVKDVSQFMMDAAKENPNLAQKLHDVLVESGINAPLDLFVDISPKKLQTQLGEERSSSDETQEANPFGGVFKRKEKSSASSSRLSDPSYQGSSSEDCPMDDLSKLSSMEGFGDSQSLDQSSSNVASSISQSSLAWSGGNTVQSSGPMASSGGSPEESLPSGFMKHVPVAAAAAATAAVVASSMVAAAAKSVHVLEPTLEVPVAAAATASAAVVAATSAVVGRRSKIFTTELAKEDDFERDCTEDADKMKKADGMHGKGIMHRNKELEGSASTDKCPDDTSVSSSDNSAGSLSLKSDKVLKDVSEWEIPWEDLVIGERIGLGSNGEVYHADWNGTEVAVKKFLDQDITGDALEVFRSEVQLMTRMRHPNVVLFMGAVTRAPNMSIVTEFLPRGSLYRLIHRSNTQLDERRRMRMALDVARGMNYLHNCTPVIVHRDLKSPNLLVDKNWVVKVCDFGLSRMKHNTFLSSKSTAGTPEWMAPEVLRNEPSNEKCDVYSFGVILWELATLQQPWAGMNPMQVVGAIGFQQRMLDIPDELDPDLVRIIKQCWQSDPAVRPSFTEIMAALKRLQKSVTRVRSSKS</sequence>
<dbReference type="InterPro" id="IPR051681">
    <property type="entry name" value="Ser/Thr_Kinases-Pseudokinases"/>
</dbReference>
<comment type="catalytic activity">
    <reaction evidence="8">
        <text>L-threonyl-[protein] + ATP = O-phospho-L-threonyl-[protein] + ADP + H(+)</text>
        <dbReference type="Rhea" id="RHEA:46608"/>
        <dbReference type="Rhea" id="RHEA-COMP:11060"/>
        <dbReference type="Rhea" id="RHEA-COMP:11605"/>
        <dbReference type="ChEBI" id="CHEBI:15378"/>
        <dbReference type="ChEBI" id="CHEBI:30013"/>
        <dbReference type="ChEBI" id="CHEBI:30616"/>
        <dbReference type="ChEBI" id="CHEBI:61977"/>
        <dbReference type="ChEBI" id="CHEBI:456216"/>
        <dbReference type="EC" id="2.7.11.1"/>
    </reaction>
</comment>
<evidence type="ECO:0000256" key="8">
    <source>
        <dbReference type="ARBA" id="ARBA00047899"/>
    </source>
</evidence>
<dbReference type="InterPro" id="IPR008271">
    <property type="entry name" value="Ser/Thr_kinase_AS"/>
</dbReference>
<proteinExistence type="inferred from homology"/>
<evidence type="ECO:0000259" key="12">
    <source>
        <dbReference type="PROSITE" id="PS50011"/>
    </source>
</evidence>
<feature type="region of interest" description="Disordered" evidence="11">
    <location>
        <begin position="550"/>
        <end position="589"/>
    </location>
</feature>
<dbReference type="PROSITE" id="PS00107">
    <property type="entry name" value="PROTEIN_KINASE_ATP"/>
    <property type="match status" value="1"/>
</dbReference>
<evidence type="ECO:0000256" key="1">
    <source>
        <dbReference type="ARBA" id="ARBA00010507"/>
    </source>
</evidence>
<accession>A0A8T2V5R2</accession>
<dbReference type="Pfam" id="PF07714">
    <property type="entry name" value="PK_Tyr_Ser-Thr"/>
    <property type="match status" value="1"/>
</dbReference>
<keyword evidence="4" id="KW-0808">Transferase</keyword>
<evidence type="ECO:0000256" key="4">
    <source>
        <dbReference type="ARBA" id="ARBA00022679"/>
    </source>
</evidence>
<evidence type="ECO:0000256" key="10">
    <source>
        <dbReference type="PROSITE-ProRule" id="PRU10141"/>
    </source>
</evidence>
<comment type="similarity">
    <text evidence="1">Belongs to the protein kinase superfamily. TKL Ser/Thr protein kinase family. RAF subfamily.</text>
</comment>
<dbReference type="PRINTS" id="PR00109">
    <property type="entry name" value="TYRKINASE"/>
</dbReference>
<evidence type="ECO:0000256" key="3">
    <source>
        <dbReference type="ARBA" id="ARBA00022527"/>
    </source>
</evidence>
<dbReference type="GO" id="GO:0005524">
    <property type="term" value="F:ATP binding"/>
    <property type="evidence" value="ECO:0007669"/>
    <property type="project" value="UniProtKB-UniRule"/>
</dbReference>
<dbReference type="PROSITE" id="PS00108">
    <property type="entry name" value="PROTEIN_KINASE_ST"/>
    <property type="match status" value="1"/>
</dbReference>
<dbReference type="Proteomes" id="UP000825935">
    <property type="component" value="Chromosome 4"/>
</dbReference>
<dbReference type="InterPro" id="IPR011009">
    <property type="entry name" value="Kinase-like_dom_sf"/>
</dbReference>
<feature type="binding site" evidence="10">
    <location>
        <position position="638"/>
    </location>
    <ligand>
        <name>ATP</name>
        <dbReference type="ChEBI" id="CHEBI:30616"/>
    </ligand>
</feature>
<dbReference type="GO" id="GO:0004674">
    <property type="term" value="F:protein serine/threonine kinase activity"/>
    <property type="evidence" value="ECO:0007669"/>
    <property type="project" value="UniProtKB-KW"/>
</dbReference>
<name>A0A8T2V5R2_CERRI</name>
<dbReference type="Pfam" id="PF14381">
    <property type="entry name" value="EDR1_CTR1_ARMC3_pept"/>
    <property type="match status" value="1"/>
</dbReference>
<dbReference type="InterPro" id="IPR000719">
    <property type="entry name" value="Prot_kinase_dom"/>
</dbReference>
<feature type="region of interest" description="Disordered" evidence="11">
    <location>
        <begin position="348"/>
        <end position="421"/>
    </location>
</feature>
<evidence type="ECO:0000256" key="11">
    <source>
        <dbReference type="SAM" id="MobiDB-lite"/>
    </source>
</evidence>
<feature type="compositionally biased region" description="Low complexity" evidence="11">
    <location>
        <begin position="376"/>
        <end position="386"/>
    </location>
</feature>
<evidence type="ECO:0000256" key="9">
    <source>
        <dbReference type="ARBA" id="ARBA00048679"/>
    </source>
</evidence>
<evidence type="ECO:0000256" key="5">
    <source>
        <dbReference type="ARBA" id="ARBA00022741"/>
    </source>
</evidence>
<feature type="domain" description="Protein kinase" evidence="12">
    <location>
        <begin position="610"/>
        <end position="865"/>
    </location>
</feature>
<gene>
    <name evidence="13" type="ORF">KP509_04G068100</name>
</gene>
<dbReference type="CDD" id="cd13999">
    <property type="entry name" value="STKc_MAP3K-like"/>
    <property type="match status" value="1"/>
</dbReference>
<evidence type="ECO:0000256" key="2">
    <source>
        <dbReference type="ARBA" id="ARBA00012513"/>
    </source>
</evidence>
<dbReference type="FunFam" id="3.30.200.20:FF:000060">
    <property type="entry name" value="Serine/threonine-protein kinase isoform 1"/>
    <property type="match status" value="1"/>
</dbReference>
<dbReference type="GO" id="GO:0010182">
    <property type="term" value="P:sugar mediated signaling pathway"/>
    <property type="evidence" value="ECO:0007669"/>
    <property type="project" value="UniProtKB-ARBA"/>
</dbReference>
<evidence type="ECO:0000313" key="14">
    <source>
        <dbReference type="Proteomes" id="UP000825935"/>
    </source>
</evidence>
<dbReference type="InterPro" id="IPR017441">
    <property type="entry name" value="Protein_kinase_ATP_BS"/>
</dbReference>
<keyword evidence="6" id="KW-0418">Kinase</keyword>
<dbReference type="Gene3D" id="3.30.200.20">
    <property type="entry name" value="Phosphorylase Kinase, domain 1"/>
    <property type="match status" value="1"/>
</dbReference>
<dbReference type="InterPro" id="IPR055164">
    <property type="entry name" value="EDR1/CTR1/ARMC3-like_pept-like"/>
</dbReference>
<dbReference type="SMART" id="SM00220">
    <property type="entry name" value="S_TKc"/>
    <property type="match status" value="1"/>
</dbReference>
<keyword evidence="5 10" id="KW-0547">Nucleotide-binding</keyword>